<accession>C3YLY9</accession>
<dbReference type="EMBL" id="GG666529">
    <property type="protein sequence ID" value="EEN58583.1"/>
    <property type="molecule type" value="Genomic_DNA"/>
</dbReference>
<evidence type="ECO:0000313" key="2">
    <source>
        <dbReference type="EMBL" id="EEN58583.1"/>
    </source>
</evidence>
<gene>
    <name evidence="2" type="ORF">BRAFLDRAFT_81831</name>
</gene>
<dbReference type="InParanoid" id="C3YLY9"/>
<proteinExistence type="predicted"/>
<sequence length="169" mass="18295">MDTFLSADWLTYYVTGLKVAGGFIIKCNTGRQRHFDQGKSVSKESRQGSKQSARTEEKVKLPVKVEPSGLERLGTPEGFIISDITEASFPTVATPSLSNTMQTDANVFLYDATAIAAIEDGNNASQDVPATPTSFEELVAMLDIPGFTTTTEDDHTQCATLDPGTKWPI</sequence>
<organism>
    <name type="scientific">Branchiostoma floridae</name>
    <name type="common">Florida lancelet</name>
    <name type="synonym">Amphioxus</name>
    <dbReference type="NCBI Taxonomy" id="7739"/>
    <lineage>
        <taxon>Eukaryota</taxon>
        <taxon>Metazoa</taxon>
        <taxon>Chordata</taxon>
        <taxon>Cephalochordata</taxon>
        <taxon>Leptocardii</taxon>
        <taxon>Amphioxiformes</taxon>
        <taxon>Branchiostomatidae</taxon>
        <taxon>Branchiostoma</taxon>
    </lineage>
</organism>
<dbReference type="AlphaFoldDB" id="C3YLY9"/>
<protein>
    <submittedName>
        <fullName evidence="2">Uncharacterized protein</fullName>
    </submittedName>
</protein>
<reference evidence="2" key="1">
    <citation type="journal article" date="2008" name="Nature">
        <title>The amphioxus genome and the evolution of the chordate karyotype.</title>
        <authorList>
            <consortium name="US DOE Joint Genome Institute (JGI-PGF)"/>
            <person name="Putnam N.H."/>
            <person name="Butts T."/>
            <person name="Ferrier D.E.K."/>
            <person name="Furlong R.F."/>
            <person name="Hellsten U."/>
            <person name="Kawashima T."/>
            <person name="Robinson-Rechavi M."/>
            <person name="Shoguchi E."/>
            <person name="Terry A."/>
            <person name="Yu J.-K."/>
            <person name="Benito-Gutierrez E.L."/>
            <person name="Dubchak I."/>
            <person name="Garcia-Fernandez J."/>
            <person name="Gibson-Brown J.J."/>
            <person name="Grigoriev I.V."/>
            <person name="Horton A.C."/>
            <person name="de Jong P.J."/>
            <person name="Jurka J."/>
            <person name="Kapitonov V.V."/>
            <person name="Kohara Y."/>
            <person name="Kuroki Y."/>
            <person name="Lindquist E."/>
            <person name="Lucas S."/>
            <person name="Osoegawa K."/>
            <person name="Pennacchio L.A."/>
            <person name="Salamov A.A."/>
            <person name="Satou Y."/>
            <person name="Sauka-Spengler T."/>
            <person name="Schmutz J."/>
            <person name="Shin-I T."/>
            <person name="Toyoda A."/>
            <person name="Bronner-Fraser M."/>
            <person name="Fujiyama A."/>
            <person name="Holland L.Z."/>
            <person name="Holland P.W.H."/>
            <person name="Satoh N."/>
            <person name="Rokhsar D.S."/>
        </authorList>
    </citation>
    <scope>NUCLEOTIDE SEQUENCE [LARGE SCALE GENOMIC DNA]</scope>
    <source>
        <strain evidence="2">S238N-H82</strain>
        <tissue evidence="2">Testes</tissue>
    </source>
</reference>
<evidence type="ECO:0000256" key="1">
    <source>
        <dbReference type="SAM" id="MobiDB-lite"/>
    </source>
</evidence>
<feature type="region of interest" description="Disordered" evidence="1">
    <location>
        <begin position="35"/>
        <end position="57"/>
    </location>
</feature>
<name>C3YLY9_BRAFL</name>